<reference evidence="2" key="1">
    <citation type="journal article" date="2019" name="MBio">
        <title>Comparative genomics for the elucidation of multidrug resistance (MDR) in Candida lusitaniae.</title>
        <authorList>
            <person name="Kannan A."/>
            <person name="Asner S.A."/>
            <person name="Trachsel E."/>
            <person name="Kelly S."/>
            <person name="Parker J."/>
            <person name="Sanglard D."/>
        </authorList>
    </citation>
    <scope>NUCLEOTIDE SEQUENCE [LARGE SCALE GENOMIC DNA]</scope>
    <source>
        <strain evidence="2">P1</strain>
    </source>
</reference>
<gene>
    <name evidence="1" type="ORF">EJF14_70121</name>
</gene>
<accession>A0ACD0WRN6</accession>
<proteinExistence type="predicted"/>
<evidence type="ECO:0000313" key="2">
    <source>
        <dbReference type="Proteomes" id="UP000326582"/>
    </source>
</evidence>
<evidence type="ECO:0000313" key="1">
    <source>
        <dbReference type="EMBL" id="QFZ30056.1"/>
    </source>
</evidence>
<name>A0ACD0WRN6_CLALS</name>
<dbReference type="EMBL" id="CP038490">
    <property type="protein sequence ID" value="QFZ30056.1"/>
    <property type="molecule type" value="Genomic_DNA"/>
</dbReference>
<sequence length="503" mass="54325">MQVHSRYCQACIVHVFRCRREKITANFMAHNMADAAKTEPPYTIFTHGRRVLSLVLLSLVGFWSAISNSIYYPALPVISQEFHETSEMVNLSLVAYLLCQGIAPTFTSNFADSFGRRPTIVACFLVYIGACVGLSQARAYWVFLLLRCVQAGGIAPVIAINAGISGDVCTPADRGGFVGIVTGTLLVGQAFGSLLGSAILSRWSWPAIFAFLAIGSGATLVLLLFSLTETCRAIVGNGSVWPGLVHRAPVLYLPSFRRHMNHATHTKTAHRPVELAAPFLVFSSFRSSAALVTAGVQFSAWTMSLTTLSTELETRFGYSKLHTGLMYLPQGLCCLVASFGTGQALNVYYKFRKSRAGDGGFDRVRARLDCSVLPLVFSVVGLLLFGWALQSARNVASAVVGTCFLSLGSACIIAIVTTMMVDLRPENGSAATSAVNLVRCSMAAVGVAVLDYMVRRMGVGGCYSFMAGLCVASAMLLVFAVYRHNREERVKDRLDNEGSMAME</sequence>
<protein>
    <submittedName>
        <fullName evidence="1">MFS antiporter</fullName>
    </submittedName>
</protein>
<organism evidence="1 2">
    <name type="scientific">Clavispora lusitaniae</name>
    <name type="common">Candida lusitaniae</name>
    <dbReference type="NCBI Taxonomy" id="36911"/>
    <lineage>
        <taxon>Eukaryota</taxon>
        <taxon>Fungi</taxon>
        <taxon>Dikarya</taxon>
        <taxon>Ascomycota</taxon>
        <taxon>Saccharomycotina</taxon>
        <taxon>Pichiomycetes</taxon>
        <taxon>Metschnikowiaceae</taxon>
        <taxon>Clavispora</taxon>
    </lineage>
</organism>
<keyword evidence="2" id="KW-1185">Reference proteome</keyword>
<dbReference type="Proteomes" id="UP000326582">
    <property type="component" value="Chromosome 7"/>
</dbReference>